<feature type="domain" description="Xylose isomerase-like TIM barrel" evidence="1">
    <location>
        <begin position="72"/>
        <end position="242"/>
    </location>
</feature>
<dbReference type="SUPFAM" id="SSF51658">
    <property type="entry name" value="Xylose isomerase-like"/>
    <property type="match status" value="1"/>
</dbReference>
<dbReference type="InterPro" id="IPR013022">
    <property type="entry name" value="Xyl_isomerase-like_TIM-brl"/>
</dbReference>
<dbReference type="Gene3D" id="3.20.20.150">
    <property type="entry name" value="Divalent-metal-dependent TIM barrel enzymes"/>
    <property type="match status" value="1"/>
</dbReference>
<feature type="non-terminal residue" evidence="2">
    <location>
        <position position="244"/>
    </location>
</feature>
<proteinExistence type="predicted"/>
<name>A0A381XZI5_9ZZZZ</name>
<dbReference type="Pfam" id="PF01261">
    <property type="entry name" value="AP_endonuc_2"/>
    <property type="match status" value="1"/>
</dbReference>
<gene>
    <name evidence="2" type="ORF">METZ01_LOCUS122497</name>
</gene>
<dbReference type="AlphaFoldDB" id="A0A381XZI5"/>
<evidence type="ECO:0000259" key="1">
    <source>
        <dbReference type="Pfam" id="PF01261"/>
    </source>
</evidence>
<dbReference type="InterPro" id="IPR036237">
    <property type="entry name" value="Xyl_isomerase-like_sf"/>
</dbReference>
<sequence length="244" mass="27174">MQYLAKLLFPPPQWVHIFFAPDIEEDVRSLFVSVTRYTVRIPDLKRNEWMHMIEISVATSSIDNQDSARYAVEWAIEHGFDGVEFNAPDIRLGDLSLGDRQSLLAAADEYGLRYTHHFPTSALPGSHVRETRKQVFAEFISEIRVAGELGIEAIVVHPGKVDVPGLAPEETSETDRADSISYLVDFMKEAAQEAEQAKVVIGLENMHYNPGWLIRAHSDLAVVVDKIGSSAVGITFDVGHAWGS</sequence>
<accession>A0A381XZI5</accession>
<dbReference type="EMBL" id="UINC01016789">
    <property type="protein sequence ID" value="SVA69643.1"/>
    <property type="molecule type" value="Genomic_DNA"/>
</dbReference>
<organism evidence="2">
    <name type="scientific">marine metagenome</name>
    <dbReference type="NCBI Taxonomy" id="408172"/>
    <lineage>
        <taxon>unclassified sequences</taxon>
        <taxon>metagenomes</taxon>
        <taxon>ecological metagenomes</taxon>
    </lineage>
</organism>
<evidence type="ECO:0000313" key="2">
    <source>
        <dbReference type="EMBL" id="SVA69643.1"/>
    </source>
</evidence>
<protein>
    <recommendedName>
        <fullName evidence="1">Xylose isomerase-like TIM barrel domain-containing protein</fullName>
    </recommendedName>
</protein>
<dbReference type="PANTHER" id="PTHR12110">
    <property type="entry name" value="HYDROXYPYRUVATE ISOMERASE"/>
    <property type="match status" value="1"/>
</dbReference>
<dbReference type="InterPro" id="IPR050312">
    <property type="entry name" value="IolE/XylAMocC-like"/>
</dbReference>
<reference evidence="2" key="1">
    <citation type="submission" date="2018-05" db="EMBL/GenBank/DDBJ databases">
        <authorList>
            <person name="Lanie J.A."/>
            <person name="Ng W.-L."/>
            <person name="Kazmierczak K.M."/>
            <person name="Andrzejewski T.M."/>
            <person name="Davidsen T.M."/>
            <person name="Wayne K.J."/>
            <person name="Tettelin H."/>
            <person name="Glass J.I."/>
            <person name="Rusch D."/>
            <person name="Podicherti R."/>
            <person name="Tsui H.-C.T."/>
            <person name="Winkler M.E."/>
        </authorList>
    </citation>
    <scope>NUCLEOTIDE SEQUENCE</scope>
</reference>